<dbReference type="Gene3D" id="3.40.50.850">
    <property type="entry name" value="Isochorismatase-like"/>
    <property type="match status" value="1"/>
</dbReference>
<dbReference type="Proteomes" id="UP000523087">
    <property type="component" value="Unassembled WGS sequence"/>
</dbReference>
<evidence type="ECO:0000259" key="3">
    <source>
        <dbReference type="Pfam" id="PF00857"/>
    </source>
</evidence>
<comment type="caution">
    <text evidence="4">The sequence shown here is derived from an EMBL/GenBank/DDBJ whole genome shotgun (WGS) entry which is preliminary data.</text>
</comment>
<comment type="similarity">
    <text evidence="1">Belongs to the isochorismatase family.</text>
</comment>
<dbReference type="RefSeq" id="WP_181555574.1">
    <property type="nucleotide sequence ID" value="NZ_JACDUT010000004.1"/>
</dbReference>
<keyword evidence="2" id="KW-0378">Hydrolase</keyword>
<dbReference type="Pfam" id="PF00857">
    <property type="entry name" value="Isochorismatase"/>
    <property type="match status" value="1"/>
</dbReference>
<dbReference type="InterPro" id="IPR000868">
    <property type="entry name" value="Isochorismatase-like_dom"/>
</dbReference>
<dbReference type="InterPro" id="IPR050272">
    <property type="entry name" value="Isochorismatase-like_hydrls"/>
</dbReference>
<evidence type="ECO:0000256" key="2">
    <source>
        <dbReference type="ARBA" id="ARBA00022801"/>
    </source>
</evidence>
<reference evidence="4 5" key="1">
    <citation type="submission" date="2020-07" db="EMBL/GenBank/DDBJ databases">
        <title>Genomic Encyclopedia of Type Strains, Phase IV (KMG-IV): sequencing the most valuable type-strain genomes for metagenomic binning, comparative biology and taxonomic classification.</title>
        <authorList>
            <person name="Goeker M."/>
        </authorList>
    </citation>
    <scope>NUCLEOTIDE SEQUENCE [LARGE SCALE GENOMIC DNA]</scope>
    <source>
        <strain evidence="4 5">DSM 15730</strain>
    </source>
</reference>
<feature type="domain" description="Isochorismatase-like" evidence="3">
    <location>
        <begin position="3"/>
        <end position="177"/>
    </location>
</feature>
<accession>A0A7V9Z688</accession>
<dbReference type="PANTHER" id="PTHR43540">
    <property type="entry name" value="PEROXYUREIDOACRYLATE/UREIDOACRYLATE AMIDOHYDROLASE-RELATED"/>
    <property type="match status" value="1"/>
</dbReference>
<organism evidence="4 5">
    <name type="scientific">Thermaerobacillus caldiproteolyticus</name>
    <dbReference type="NCBI Taxonomy" id="247480"/>
    <lineage>
        <taxon>Bacteria</taxon>
        <taxon>Bacillati</taxon>
        <taxon>Bacillota</taxon>
        <taxon>Bacilli</taxon>
        <taxon>Bacillales</taxon>
        <taxon>Anoxybacillaceae</taxon>
        <taxon>Thermaerobacillus</taxon>
    </lineage>
</organism>
<dbReference type="SUPFAM" id="SSF52499">
    <property type="entry name" value="Isochorismatase-like hydrolases"/>
    <property type="match status" value="1"/>
</dbReference>
<sequence length="187" mass="21359">MNTALIIIDIQNDYFPNGKMELEGSVEASQRARQLLSFFREKSLPIFHIQHISTRSDATFFLPNTEGVQIHKNVEPFPNEVVIQKNYPNSFRDTKLLEQLRNKGINRLVICGMMTHMCIDATVRAAFDFGFECIVIHDACATKSLRFNEKTIPAEYVHNAILASLNGIYAKVISVEQFFAQNFIDIE</sequence>
<dbReference type="EMBL" id="JACDUT010000004">
    <property type="protein sequence ID" value="MBA2874678.1"/>
    <property type="molecule type" value="Genomic_DNA"/>
</dbReference>
<dbReference type="AlphaFoldDB" id="A0A7V9Z688"/>
<protein>
    <submittedName>
        <fullName evidence="4">Nicotinamidase-related amidase</fullName>
    </submittedName>
</protein>
<dbReference type="PANTHER" id="PTHR43540:SF1">
    <property type="entry name" value="ISOCHORISMATASE HYDROLASE"/>
    <property type="match status" value="1"/>
</dbReference>
<dbReference type="InterPro" id="IPR036380">
    <property type="entry name" value="Isochorismatase-like_sf"/>
</dbReference>
<evidence type="ECO:0000256" key="1">
    <source>
        <dbReference type="ARBA" id="ARBA00006336"/>
    </source>
</evidence>
<evidence type="ECO:0000313" key="5">
    <source>
        <dbReference type="Proteomes" id="UP000523087"/>
    </source>
</evidence>
<dbReference type="CDD" id="cd01014">
    <property type="entry name" value="nicotinamidase_related"/>
    <property type="match status" value="1"/>
</dbReference>
<dbReference type="GO" id="GO:0016787">
    <property type="term" value="F:hydrolase activity"/>
    <property type="evidence" value="ECO:0007669"/>
    <property type="project" value="UniProtKB-KW"/>
</dbReference>
<keyword evidence="5" id="KW-1185">Reference proteome</keyword>
<name>A0A7V9Z688_9BACL</name>
<proteinExistence type="inferred from homology"/>
<evidence type="ECO:0000313" key="4">
    <source>
        <dbReference type="EMBL" id="MBA2874678.1"/>
    </source>
</evidence>
<gene>
    <name evidence="4" type="ORF">HNR31_001449</name>
</gene>